<keyword evidence="2" id="KW-1185">Reference proteome</keyword>
<comment type="caution">
    <text evidence="1">The sequence shown here is derived from an EMBL/GenBank/DDBJ whole genome shotgun (WGS) entry which is preliminary data.</text>
</comment>
<gene>
    <name evidence="1" type="ORF">TRAPUB_1992</name>
</gene>
<dbReference type="AlphaFoldDB" id="A0A1M2VHX6"/>
<name>A0A1M2VHX6_TRAPU</name>
<evidence type="ECO:0000313" key="1">
    <source>
        <dbReference type="EMBL" id="OJT07177.1"/>
    </source>
</evidence>
<dbReference type="OrthoDB" id="423576at2759"/>
<evidence type="ECO:0000313" key="2">
    <source>
        <dbReference type="Proteomes" id="UP000184267"/>
    </source>
</evidence>
<organism evidence="1 2">
    <name type="scientific">Trametes pubescens</name>
    <name type="common">White-rot fungus</name>
    <dbReference type="NCBI Taxonomy" id="154538"/>
    <lineage>
        <taxon>Eukaryota</taxon>
        <taxon>Fungi</taxon>
        <taxon>Dikarya</taxon>
        <taxon>Basidiomycota</taxon>
        <taxon>Agaricomycotina</taxon>
        <taxon>Agaricomycetes</taxon>
        <taxon>Polyporales</taxon>
        <taxon>Polyporaceae</taxon>
        <taxon>Trametes</taxon>
    </lineage>
</organism>
<dbReference type="InterPro" id="IPR011990">
    <property type="entry name" value="TPR-like_helical_dom_sf"/>
</dbReference>
<reference evidence="1 2" key="1">
    <citation type="submission" date="2016-10" db="EMBL/GenBank/DDBJ databases">
        <title>Genome sequence of the basidiomycete white-rot fungus Trametes pubescens.</title>
        <authorList>
            <person name="Makela M.R."/>
            <person name="Granchi Z."/>
            <person name="Peng M."/>
            <person name="De Vries R.P."/>
            <person name="Grigoriev I."/>
            <person name="Riley R."/>
            <person name="Hilden K."/>
        </authorList>
    </citation>
    <scope>NUCLEOTIDE SEQUENCE [LARGE SCALE GENOMIC DNA]</scope>
    <source>
        <strain evidence="1 2">FBCC735</strain>
    </source>
</reference>
<sequence length="925" mass="104136">MDIKMNTPGLPTTLQGGESEHLLSTNDLLEVLEGTVEAASAERCHTEPVREWLHRHLGNKDDRYVLSLRDWQKESADLQDGPSKNLATFILGVALLHQQSRETSVDAPVHPVSSGTIALIWDLIRDGIVDGCPRITPERTTQGFFAVPLCNLLDPEGHPKELISLHVWLADGERGIRDLAAYSHRSESRSWVLAGKGTHHSFDVREVERTELAQATHAVYNTIGDRGEGENKGDEYETWRRRGSLFLHAQDIRADAYTRNMSYVVPANSYHHTEVDPEEIYAVLIRRDVSNGSAADARVLGPKDGAEYIEQMRDPYTITAASLVDVVDTLRRFELLVQEGRQRSGEAEWEPAQRAIRDAIDVCSSPTSALLHEQRYLAIAIAELGNISRRFGHYERARTILEELLSTLAKPSLLCAEIYGELGIICRHLGRLDEAKSALEAQYAMAKELGWERGTCRAVGNLGMINYQLSQTTHDDGLLDTATRQLQDRVEQVRRLKETADGSRALDWNKLTAWEGIGLARLSLCHTARGNFQEAIETARASLDCNYASGDPTVVAMSRLFYGRALLLGGRRNEALAEFNPAGTCTPAMALCKEPSEEHRGYLGALVEDLGVRLDVVDEQGYSALDYAVFSGDDEAERLVIQGLERRLLRDQVKRHRTEAYLRKGYRELFQEALRPVLLENKSHDGLQRLRVVYADALAADKSKGELFDRLKFVRYRDFEKFGRLPMSTEGQTQVFNPKKAGEGGEANFIVFFSYTWCWNKKAGIPSPDDEEHTQYGRMIGALEAFLAQHPWIDPAKLGIWLVCPIFMCAAVLCADKFDQDYACVDQLSPATGVNALPLNLMQCNTVISLFDERYYSRAWCSLEVLIVQTLRRAWRMHSWYVYDKEGTLSEAPHGFAIDMTGKQLTYEEERPKLEFLERQSKLLG</sequence>
<dbReference type="OMA" id="SYRWING"/>
<dbReference type="Proteomes" id="UP000184267">
    <property type="component" value="Unassembled WGS sequence"/>
</dbReference>
<evidence type="ECO:0008006" key="3">
    <source>
        <dbReference type="Google" id="ProtNLM"/>
    </source>
</evidence>
<accession>A0A1M2VHX6</accession>
<protein>
    <recommendedName>
        <fullName evidence="3">Nephrocystin-3</fullName>
    </recommendedName>
</protein>
<dbReference type="Gene3D" id="1.25.40.10">
    <property type="entry name" value="Tetratricopeptide repeat domain"/>
    <property type="match status" value="1"/>
</dbReference>
<proteinExistence type="predicted"/>
<dbReference type="SUPFAM" id="SSF48452">
    <property type="entry name" value="TPR-like"/>
    <property type="match status" value="1"/>
</dbReference>
<dbReference type="EMBL" id="MNAD01001215">
    <property type="protein sequence ID" value="OJT07177.1"/>
    <property type="molecule type" value="Genomic_DNA"/>
</dbReference>